<dbReference type="Proteomes" id="UP001219934">
    <property type="component" value="Unassembled WGS sequence"/>
</dbReference>
<evidence type="ECO:0000313" key="3">
    <source>
        <dbReference type="Proteomes" id="UP001219934"/>
    </source>
</evidence>
<proteinExistence type="predicted"/>
<reference evidence="2" key="1">
    <citation type="submission" date="2022-11" db="EMBL/GenBank/DDBJ databases">
        <title>Chromosome-level genome of Pogonophryne albipinna.</title>
        <authorList>
            <person name="Jo E."/>
        </authorList>
    </citation>
    <scope>NUCLEOTIDE SEQUENCE</scope>
    <source>
        <strain evidence="2">SGF0006</strain>
        <tissue evidence="2">Muscle</tissue>
    </source>
</reference>
<dbReference type="AlphaFoldDB" id="A0AAD6BGK5"/>
<organism evidence="2 3">
    <name type="scientific">Pogonophryne albipinna</name>
    <dbReference type="NCBI Taxonomy" id="1090488"/>
    <lineage>
        <taxon>Eukaryota</taxon>
        <taxon>Metazoa</taxon>
        <taxon>Chordata</taxon>
        <taxon>Craniata</taxon>
        <taxon>Vertebrata</taxon>
        <taxon>Euteleostomi</taxon>
        <taxon>Actinopterygii</taxon>
        <taxon>Neopterygii</taxon>
        <taxon>Teleostei</taxon>
        <taxon>Neoteleostei</taxon>
        <taxon>Acanthomorphata</taxon>
        <taxon>Eupercaria</taxon>
        <taxon>Perciformes</taxon>
        <taxon>Notothenioidei</taxon>
        <taxon>Pogonophryne</taxon>
    </lineage>
</organism>
<sequence length="117" mass="12879">MWGGEESQDAPSAEGMIESSTGPEELNDTQPNPVSFSPVDPSRDHCLWLVTERRVIWFYAQQRGDLCTETAAGAAVTVAMLLLAPHCSQDEVHRCSHSVQWFIGCLKQCISVKNNSS</sequence>
<evidence type="ECO:0000256" key="1">
    <source>
        <dbReference type="SAM" id="MobiDB-lite"/>
    </source>
</evidence>
<feature type="compositionally biased region" description="Polar residues" evidence="1">
    <location>
        <begin position="18"/>
        <end position="35"/>
    </location>
</feature>
<dbReference type="EMBL" id="JAPTMU010000005">
    <property type="protein sequence ID" value="KAJ4943453.1"/>
    <property type="molecule type" value="Genomic_DNA"/>
</dbReference>
<evidence type="ECO:0000313" key="2">
    <source>
        <dbReference type="EMBL" id="KAJ4943453.1"/>
    </source>
</evidence>
<comment type="caution">
    <text evidence="2">The sequence shown here is derived from an EMBL/GenBank/DDBJ whole genome shotgun (WGS) entry which is preliminary data.</text>
</comment>
<keyword evidence="3" id="KW-1185">Reference proteome</keyword>
<gene>
    <name evidence="2" type="ORF">JOQ06_005954</name>
</gene>
<protein>
    <submittedName>
        <fullName evidence="2">Uncharacterized protein</fullName>
    </submittedName>
</protein>
<feature type="region of interest" description="Disordered" evidence="1">
    <location>
        <begin position="1"/>
        <end position="39"/>
    </location>
</feature>
<accession>A0AAD6BGK5</accession>
<name>A0AAD6BGK5_9TELE</name>